<evidence type="ECO:0000256" key="3">
    <source>
        <dbReference type="ARBA" id="ARBA00022692"/>
    </source>
</evidence>
<dbReference type="CDD" id="cd00038">
    <property type="entry name" value="CAP_ED"/>
    <property type="match status" value="1"/>
</dbReference>
<feature type="transmembrane region" description="Helical" evidence="6">
    <location>
        <begin position="241"/>
        <end position="265"/>
    </location>
</feature>
<feature type="transmembrane region" description="Helical" evidence="6">
    <location>
        <begin position="372"/>
        <end position="392"/>
    </location>
</feature>
<accession>W0SBD4</accession>
<evidence type="ECO:0000256" key="2">
    <source>
        <dbReference type="ARBA" id="ARBA00007349"/>
    </source>
</evidence>
<dbReference type="GO" id="GO:0016020">
    <property type="term" value="C:membrane"/>
    <property type="evidence" value="ECO:0007669"/>
    <property type="project" value="UniProtKB-SubCell"/>
</dbReference>
<evidence type="ECO:0000313" key="8">
    <source>
        <dbReference type="EMBL" id="BAO28065.1"/>
    </source>
</evidence>
<dbReference type="InterPro" id="IPR018490">
    <property type="entry name" value="cNMP-bd_dom_sf"/>
</dbReference>
<feature type="transmembrane region" description="Helical" evidence="6">
    <location>
        <begin position="186"/>
        <end position="206"/>
    </location>
</feature>
<dbReference type="EMBL" id="AP012547">
    <property type="protein sequence ID" value="BAO28065.1"/>
    <property type="molecule type" value="Genomic_DNA"/>
</dbReference>
<keyword evidence="4 6" id="KW-1133">Transmembrane helix</keyword>
<dbReference type="STRING" id="1223802.SUTH_00248"/>
<dbReference type="PANTHER" id="PTHR42826">
    <property type="entry name" value="DICARBOXYLATE TRANSPORTER 2.1, CHLOROPLASTIC"/>
    <property type="match status" value="1"/>
</dbReference>
<reference evidence="8 9" key="1">
    <citation type="journal article" date="2014" name="Syst. Appl. Microbiol.">
        <title>Complete genomes of freshwater sulfur oxidizers Sulfuricella denitrificans skB26 and Sulfuritalea hydrogenivorans sk43H: genetic insights into the sulfur oxidation pathway of betaproteobacteria.</title>
        <authorList>
            <person name="Watanabe T."/>
            <person name="Kojima H."/>
            <person name="Fukui M."/>
        </authorList>
    </citation>
    <scope>NUCLEOTIDE SEQUENCE [LARGE SCALE GENOMIC DNA]</scope>
    <source>
        <strain evidence="8">DSM22779</strain>
    </source>
</reference>
<dbReference type="Gene3D" id="2.60.120.10">
    <property type="entry name" value="Jelly Rolls"/>
    <property type="match status" value="1"/>
</dbReference>
<feature type="transmembrane region" description="Helical" evidence="6">
    <location>
        <begin position="158"/>
        <end position="179"/>
    </location>
</feature>
<keyword evidence="9" id="KW-1185">Reference proteome</keyword>
<evidence type="ECO:0000256" key="4">
    <source>
        <dbReference type="ARBA" id="ARBA00022989"/>
    </source>
</evidence>
<evidence type="ECO:0000313" key="9">
    <source>
        <dbReference type="Proteomes" id="UP000031637"/>
    </source>
</evidence>
<feature type="transmembrane region" description="Helical" evidence="6">
    <location>
        <begin position="473"/>
        <end position="491"/>
    </location>
</feature>
<keyword evidence="3 6" id="KW-0812">Transmembrane</keyword>
<evidence type="ECO:0000256" key="6">
    <source>
        <dbReference type="SAM" id="Phobius"/>
    </source>
</evidence>
<dbReference type="Proteomes" id="UP000031637">
    <property type="component" value="Chromosome"/>
</dbReference>
<organism evidence="8 9">
    <name type="scientific">Sulfuritalea hydrogenivorans sk43H</name>
    <dbReference type="NCBI Taxonomy" id="1223802"/>
    <lineage>
        <taxon>Bacteria</taxon>
        <taxon>Pseudomonadati</taxon>
        <taxon>Pseudomonadota</taxon>
        <taxon>Betaproteobacteria</taxon>
        <taxon>Nitrosomonadales</taxon>
        <taxon>Sterolibacteriaceae</taxon>
        <taxon>Sulfuritalea</taxon>
    </lineage>
</organism>
<evidence type="ECO:0000259" key="7">
    <source>
        <dbReference type="PROSITE" id="PS50042"/>
    </source>
</evidence>
<dbReference type="AlphaFoldDB" id="W0SBD4"/>
<feature type="domain" description="Cyclic nucleotide-binding" evidence="7">
    <location>
        <begin position="18"/>
        <end position="132"/>
    </location>
</feature>
<dbReference type="Pfam" id="PF00939">
    <property type="entry name" value="Na_sulph_symp"/>
    <property type="match status" value="1"/>
</dbReference>
<comment type="subcellular location">
    <subcellularLocation>
        <location evidence="1">Membrane</location>
        <topology evidence="1">Multi-pass membrane protein</topology>
    </subcellularLocation>
</comment>
<feature type="transmembrane region" description="Helical" evidence="6">
    <location>
        <begin position="212"/>
        <end position="234"/>
    </location>
</feature>
<sequence length="622" mass="67232">MLPAAKDPWVARLLADPILALASYTELARLLPYLEERRLAPGDILYHAGDQAQALYLVLSGDLSLTPPGGATQAAPDGRAGEEASGEFDTHLTTAGTLDGATLLVLPRAPLRAFLSAQPLLLANLTQSLTRILAGGSLASDAAASPGPAKAVARKRKAVGAGTVIGWLATLLAPALVLYMAPQWNLAPHAGHFLAIFSATVMMWVFNLVDEYVPGVFAVLTTLAMGLVPIPVMLSGLASDGFLLAMSVLGLATVIVASGLSYRLLLLLLLKLPNTPFWHNCGLLLTGFMLTPLVPSINGRVALLTPFYRDMLETLRLDFKSPSANRLAVSTFVGAGLLSAVFLSSKSVNFVVFGLLSDQAQDQFQWLEWLKASAGAAAALLLTYFLASALYFRKLPPAALSKPQVAAQLSLLGRMKDREWAAFGGVLLFMLGVATTSVHAIQPPWLGLAILYGLLLFGSLTKEEFREKIDWPFLLYLAGIVGLTAALNHLGLTRLLAEKLPELGDIMRGSFPLFVLLLAGLIFVIRLAVPISATIVILATLFMPVAEAHGVNPWVVGFVILVLGEMWFFPYQCSYYQQFQQLTRHCEFYDEKSFLRFNWLSNGLKLASVYASIPWWKMLGLL</sequence>
<dbReference type="PROSITE" id="PS50042">
    <property type="entry name" value="CNMP_BINDING_3"/>
    <property type="match status" value="1"/>
</dbReference>
<dbReference type="InterPro" id="IPR014710">
    <property type="entry name" value="RmlC-like_jellyroll"/>
</dbReference>
<dbReference type="KEGG" id="shd:SUTH_00248"/>
<feature type="transmembrane region" description="Helical" evidence="6">
    <location>
        <begin position="444"/>
        <end position="461"/>
    </location>
</feature>
<dbReference type="InterPro" id="IPR030676">
    <property type="entry name" value="CitT-rel"/>
</dbReference>
<evidence type="ECO:0000256" key="5">
    <source>
        <dbReference type="ARBA" id="ARBA00023136"/>
    </source>
</evidence>
<feature type="transmembrane region" description="Helical" evidence="6">
    <location>
        <begin position="277"/>
        <end position="303"/>
    </location>
</feature>
<dbReference type="HOGENOM" id="CLU_030721_0_0_4"/>
<feature type="transmembrane region" description="Helical" evidence="6">
    <location>
        <begin position="511"/>
        <end position="539"/>
    </location>
</feature>
<dbReference type="SUPFAM" id="SSF51206">
    <property type="entry name" value="cAMP-binding domain-like"/>
    <property type="match status" value="1"/>
</dbReference>
<dbReference type="GO" id="GO:0022857">
    <property type="term" value="F:transmembrane transporter activity"/>
    <property type="evidence" value="ECO:0007669"/>
    <property type="project" value="InterPro"/>
</dbReference>
<protein>
    <submittedName>
        <fullName evidence="8">Cyclic nucleotide-binding protein</fullName>
    </submittedName>
</protein>
<name>W0SBD4_9PROT</name>
<dbReference type="InterPro" id="IPR001898">
    <property type="entry name" value="SLC13A/DASS"/>
</dbReference>
<dbReference type="InterPro" id="IPR000595">
    <property type="entry name" value="cNMP-bd_dom"/>
</dbReference>
<gene>
    <name evidence="8" type="ORF">SUTH_00248</name>
</gene>
<comment type="similarity">
    <text evidence="2">Belongs to the SLC13A/DASS transporter (TC 2.A.47) family. DIT1 subfamily.</text>
</comment>
<proteinExistence type="inferred from homology"/>
<keyword evidence="5 6" id="KW-0472">Membrane</keyword>
<dbReference type="SMART" id="SM00100">
    <property type="entry name" value="cNMP"/>
    <property type="match status" value="1"/>
</dbReference>
<evidence type="ECO:0000256" key="1">
    <source>
        <dbReference type="ARBA" id="ARBA00004141"/>
    </source>
</evidence>
<feature type="transmembrane region" description="Helical" evidence="6">
    <location>
        <begin position="551"/>
        <end position="569"/>
    </location>
</feature>
<dbReference type="Pfam" id="PF00027">
    <property type="entry name" value="cNMP_binding"/>
    <property type="match status" value="1"/>
</dbReference>